<gene>
    <name evidence="7" type="ORF">CBOVIS_LOCUS704</name>
</gene>
<dbReference type="PROSITE" id="PS51257">
    <property type="entry name" value="PROKAR_LIPOPROTEIN"/>
    <property type="match status" value="1"/>
</dbReference>
<feature type="domain" description="C-type lectin" evidence="6">
    <location>
        <begin position="29"/>
        <end position="141"/>
    </location>
</feature>
<dbReference type="SMART" id="SM00042">
    <property type="entry name" value="CUB"/>
    <property type="match status" value="2"/>
</dbReference>
<keyword evidence="1" id="KW-0677">Repeat</keyword>
<dbReference type="CDD" id="cd00037">
    <property type="entry name" value="CLECT"/>
    <property type="match status" value="1"/>
</dbReference>
<sequence>MMRLVLLLSIISAASCASECPKGWTFSPDSTQCYTISESYYNFDEALKFCDGIGGILAFAEGYKENTFFKNFTSSLMVQPWMGVRRNATNGKFQSVTGKYFYNNWLKGEPSANGDCATYRGIEPNGMKVTPCYNMQPALCKQMPALCPNQTEYGGSLVRHGTIKSPGYPVQYYNNLNCVYTIHSPAGTYITIQFDPYLVENYYDYISVYDGNSTSSKYLGTTDIEGWYIRNDFESSDNALTFKFHTDSTITKQGWLATWNAKPNMPPIRVNGSSGELSSPNYPNNYDPYTEQAYYITGVDGFSVNVTFDDFITEQRYDYVEIYNSSTISTPYLVTNLTGPSIAPYTYISPGKYVTLRFITDSIVQKKGWHLIWSIV</sequence>
<reference evidence="7 8" key="1">
    <citation type="submission" date="2020-04" db="EMBL/GenBank/DDBJ databases">
        <authorList>
            <person name="Laetsch R D."/>
            <person name="Stevens L."/>
            <person name="Kumar S."/>
            <person name="Blaxter L. M."/>
        </authorList>
    </citation>
    <scope>NUCLEOTIDE SEQUENCE [LARGE SCALE GENOMIC DNA]</scope>
</reference>
<comment type="caution">
    <text evidence="7">The sequence shown here is derived from an EMBL/GenBank/DDBJ whole genome shotgun (WGS) entry which is preliminary data.</text>
</comment>
<dbReference type="SMART" id="SM00034">
    <property type="entry name" value="CLECT"/>
    <property type="match status" value="1"/>
</dbReference>
<evidence type="ECO:0000256" key="4">
    <source>
        <dbReference type="SAM" id="SignalP"/>
    </source>
</evidence>
<accession>A0A8S1EB49</accession>
<dbReference type="InterPro" id="IPR016187">
    <property type="entry name" value="CTDL_fold"/>
</dbReference>
<keyword evidence="4" id="KW-0732">Signal</keyword>
<dbReference type="InterPro" id="IPR001304">
    <property type="entry name" value="C-type_lectin-like"/>
</dbReference>
<feature type="domain" description="CUB" evidence="5">
    <location>
        <begin position="264"/>
        <end position="376"/>
    </location>
</feature>
<dbReference type="Pfam" id="PF00431">
    <property type="entry name" value="CUB"/>
    <property type="match status" value="2"/>
</dbReference>
<evidence type="ECO:0000259" key="6">
    <source>
        <dbReference type="PROSITE" id="PS50041"/>
    </source>
</evidence>
<dbReference type="Gene3D" id="3.10.100.10">
    <property type="entry name" value="Mannose-Binding Protein A, subunit A"/>
    <property type="match status" value="1"/>
</dbReference>
<evidence type="ECO:0000256" key="3">
    <source>
        <dbReference type="PROSITE-ProRule" id="PRU00059"/>
    </source>
</evidence>
<dbReference type="InterPro" id="IPR016186">
    <property type="entry name" value="C-type_lectin-like/link_sf"/>
</dbReference>
<evidence type="ECO:0000256" key="1">
    <source>
        <dbReference type="ARBA" id="ARBA00022737"/>
    </source>
</evidence>
<protein>
    <recommendedName>
        <fullName evidence="9">CUB domain-containing protein</fullName>
    </recommendedName>
</protein>
<evidence type="ECO:0000313" key="7">
    <source>
        <dbReference type="EMBL" id="CAB3397267.1"/>
    </source>
</evidence>
<dbReference type="PANTHER" id="PTHR24251">
    <property type="entry name" value="OVOCHYMASE-RELATED"/>
    <property type="match status" value="1"/>
</dbReference>
<evidence type="ECO:0000259" key="5">
    <source>
        <dbReference type="PROSITE" id="PS01180"/>
    </source>
</evidence>
<evidence type="ECO:0000256" key="2">
    <source>
        <dbReference type="ARBA" id="ARBA00023157"/>
    </source>
</evidence>
<keyword evidence="2" id="KW-1015">Disulfide bond</keyword>
<dbReference type="AlphaFoldDB" id="A0A8S1EB49"/>
<dbReference type="OrthoDB" id="5808499at2759"/>
<dbReference type="PANTHER" id="PTHR24251:SF30">
    <property type="entry name" value="MEMBRANE FRIZZLED-RELATED PROTEIN"/>
    <property type="match status" value="1"/>
</dbReference>
<dbReference type="EMBL" id="CADEPM010000001">
    <property type="protein sequence ID" value="CAB3397267.1"/>
    <property type="molecule type" value="Genomic_DNA"/>
</dbReference>
<feature type="domain" description="CUB" evidence="5">
    <location>
        <begin position="147"/>
        <end position="262"/>
    </location>
</feature>
<keyword evidence="8" id="KW-1185">Reference proteome</keyword>
<dbReference type="PROSITE" id="PS50041">
    <property type="entry name" value="C_TYPE_LECTIN_2"/>
    <property type="match status" value="1"/>
</dbReference>
<dbReference type="Pfam" id="PF00059">
    <property type="entry name" value="Lectin_C"/>
    <property type="match status" value="1"/>
</dbReference>
<evidence type="ECO:0000313" key="8">
    <source>
        <dbReference type="Proteomes" id="UP000494206"/>
    </source>
</evidence>
<organism evidence="7 8">
    <name type="scientific">Caenorhabditis bovis</name>
    <dbReference type="NCBI Taxonomy" id="2654633"/>
    <lineage>
        <taxon>Eukaryota</taxon>
        <taxon>Metazoa</taxon>
        <taxon>Ecdysozoa</taxon>
        <taxon>Nematoda</taxon>
        <taxon>Chromadorea</taxon>
        <taxon>Rhabditida</taxon>
        <taxon>Rhabditina</taxon>
        <taxon>Rhabditomorpha</taxon>
        <taxon>Rhabditoidea</taxon>
        <taxon>Rhabditidae</taxon>
        <taxon>Peloderinae</taxon>
        <taxon>Caenorhabditis</taxon>
    </lineage>
</organism>
<dbReference type="CDD" id="cd00041">
    <property type="entry name" value="CUB"/>
    <property type="match status" value="2"/>
</dbReference>
<dbReference type="SUPFAM" id="SSF49854">
    <property type="entry name" value="Spermadhesin, CUB domain"/>
    <property type="match status" value="2"/>
</dbReference>
<dbReference type="SUPFAM" id="SSF56436">
    <property type="entry name" value="C-type lectin-like"/>
    <property type="match status" value="1"/>
</dbReference>
<proteinExistence type="predicted"/>
<feature type="chain" id="PRO_5035775443" description="CUB domain-containing protein" evidence="4">
    <location>
        <begin position="17"/>
        <end position="376"/>
    </location>
</feature>
<comment type="caution">
    <text evidence="3">Lacks conserved residue(s) required for the propagation of feature annotation.</text>
</comment>
<dbReference type="Gene3D" id="2.60.120.290">
    <property type="entry name" value="Spermadhesin, CUB domain"/>
    <property type="match status" value="2"/>
</dbReference>
<name>A0A8S1EB49_9PELO</name>
<dbReference type="InterPro" id="IPR000859">
    <property type="entry name" value="CUB_dom"/>
</dbReference>
<feature type="signal peptide" evidence="4">
    <location>
        <begin position="1"/>
        <end position="16"/>
    </location>
</feature>
<dbReference type="PROSITE" id="PS01180">
    <property type="entry name" value="CUB"/>
    <property type="match status" value="2"/>
</dbReference>
<dbReference type="Proteomes" id="UP000494206">
    <property type="component" value="Unassembled WGS sequence"/>
</dbReference>
<evidence type="ECO:0008006" key="9">
    <source>
        <dbReference type="Google" id="ProtNLM"/>
    </source>
</evidence>
<dbReference type="InterPro" id="IPR035914">
    <property type="entry name" value="Sperma_CUB_dom_sf"/>
</dbReference>